<name>A0A1H1H5C7_9MICC</name>
<evidence type="ECO:0000313" key="3">
    <source>
        <dbReference type="Proteomes" id="UP000181917"/>
    </source>
</evidence>
<keyword evidence="3" id="KW-1185">Reference proteome</keyword>
<evidence type="ECO:0000256" key="1">
    <source>
        <dbReference type="SAM" id="MobiDB-lite"/>
    </source>
</evidence>
<organism evidence="2 3">
    <name type="scientific">Crystallibacter crystallopoietes</name>
    <dbReference type="NCBI Taxonomy" id="37928"/>
    <lineage>
        <taxon>Bacteria</taxon>
        <taxon>Bacillati</taxon>
        <taxon>Actinomycetota</taxon>
        <taxon>Actinomycetes</taxon>
        <taxon>Micrococcales</taxon>
        <taxon>Micrococcaceae</taxon>
        <taxon>Crystallibacter</taxon>
    </lineage>
</organism>
<dbReference type="EMBL" id="FNKH01000002">
    <property type="protein sequence ID" value="SDR20692.1"/>
    <property type="molecule type" value="Genomic_DNA"/>
</dbReference>
<proteinExistence type="predicted"/>
<sequence length="195" mass="22192">MRQKNDAGRASAPFERVGRREHGYNVRQVDQFLARAREYYNANDPDSGQITSRDVRAMTFEPARGGYDPRAVDSALDRLEDVFAQRERDALIVAEGEQAWLAQIGRVSAVLRARLHREPGDRFRRPAKRNATSYNVQDVDALCSELLAYFENDQPLSVDIVRRSVFREAKGPDGYEETQVDAFLDRVVELMAAID</sequence>
<evidence type="ECO:0000313" key="2">
    <source>
        <dbReference type="EMBL" id="SDR20692.1"/>
    </source>
</evidence>
<feature type="region of interest" description="Disordered" evidence="1">
    <location>
        <begin position="1"/>
        <end position="20"/>
    </location>
</feature>
<protein>
    <submittedName>
        <fullName evidence="2">DivIVA domain-containing protein</fullName>
    </submittedName>
</protein>
<dbReference type="STRING" id="37928.SAMN04489742_4594"/>
<dbReference type="Proteomes" id="UP000181917">
    <property type="component" value="Unassembled WGS sequence"/>
</dbReference>
<accession>A0A1H1H5C7</accession>
<dbReference type="InterPro" id="IPR019932">
    <property type="entry name" value="CHP03543"/>
</dbReference>
<dbReference type="InterPro" id="IPR019933">
    <property type="entry name" value="DivIVA_domain"/>
</dbReference>
<reference evidence="2 3" key="1">
    <citation type="submission" date="2016-10" db="EMBL/GenBank/DDBJ databases">
        <authorList>
            <person name="de Groot N.N."/>
        </authorList>
    </citation>
    <scope>NUCLEOTIDE SEQUENCE [LARGE SCALE GENOMIC DNA]</scope>
    <source>
        <strain evidence="2 3">DSM 20117</strain>
    </source>
</reference>
<gene>
    <name evidence="2" type="ORF">SAMN04489742_4594</name>
</gene>
<dbReference type="Gene3D" id="6.10.250.660">
    <property type="match status" value="2"/>
</dbReference>
<dbReference type="NCBIfam" id="TIGR03544">
    <property type="entry name" value="DivI1A_domain"/>
    <property type="match status" value="2"/>
</dbReference>
<dbReference type="NCBIfam" id="TIGR03543">
    <property type="entry name" value="divI1A_rptt_fam"/>
    <property type="match status" value="1"/>
</dbReference>
<dbReference type="AlphaFoldDB" id="A0A1H1H5C7"/>